<proteinExistence type="predicted"/>
<protein>
    <submittedName>
        <fullName evidence="2">Uncharacterized protein</fullName>
    </submittedName>
</protein>
<feature type="transmembrane region" description="Helical" evidence="1">
    <location>
        <begin position="154"/>
        <end position="175"/>
    </location>
</feature>
<accession>A0ABV5HDR2</accession>
<dbReference type="EMBL" id="JBHMFE010000020">
    <property type="protein sequence ID" value="MFB9110037.1"/>
    <property type="molecule type" value="Genomic_DNA"/>
</dbReference>
<keyword evidence="1" id="KW-1133">Transmembrane helix</keyword>
<name>A0ABV5HDR2_9FLAO</name>
<sequence length="176" mass="20243">MQEENKQILNRIDKEALILIKCEAELLMDEITLSENTTISKANNYFQILFAVCISIVGFLVSRSGNYDKYSLFNQISLIFLLFFMVSLFFLLRILYPKAEGLKGALPSEVLQNDIFNNSKDEIELFLSNRIVSLQNSIAKRIRNQENRIRDMKAAIVLIVTSLISVVIYSLIYFIS</sequence>
<keyword evidence="1" id="KW-0812">Transmembrane</keyword>
<dbReference type="RefSeq" id="WP_278009853.1">
    <property type="nucleotide sequence ID" value="NZ_CP121112.1"/>
</dbReference>
<comment type="caution">
    <text evidence="2">The sequence shown here is derived from an EMBL/GenBank/DDBJ whole genome shotgun (WGS) entry which is preliminary data.</text>
</comment>
<dbReference type="Proteomes" id="UP001589562">
    <property type="component" value="Unassembled WGS sequence"/>
</dbReference>
<keyword evidence="1" id="KW-0472">Membrane</keyword>
<evidence type="ECO:0000313" key="2">
    <source>
        <dbReference type="EMBL" id="MFB9110037.1"/>
    </source>
</evidence>
<reference evidence="2 3" key="1">
    <citation type="submission" date="2024-09" db="EMBL/GenBank/DDBJ databases">
        <authorList>
            <person name="Sun Q."/>
            <person name="Mori K."/>
        </authorList>
    </citation>
    <scope>NUCLEOTIDE SEQUENCE [LARGE SCALE GENOMIC DNA]</scope>
    <source>
        <strain evidence="2 3">CECT 8365</strain>
    </source>
</reference>
<keyword evidence="3" id="KW-1185">Reference proteome</keyword>
<feature type="transmembrane region" description="Helical" evidence="1">
    <location>
        <begin position="45"/>
        <end position="64"/>
    </location>
</feature>
<evidence type="ECO:0000313" key="3">
    <source>
        <dbReference type="Proteomes" id="UP001589562"/>
    </source>
</evidence>
<feature type="transmembrane region" description="Helical" evidence="1">
    <location>
        <begin position="76"/>
        <end position="96"/>
    </location>
</feature>
<organism evidence="2 3">
    <name type="scientific">Flavobacterium gyeonganense</name>
    <dbReference type="NCBI Taxonomy" id="1310418"/>
    <lineage>
        <taxon>Bacteria</taxon>
        <taxon>Pseudomonadati</taxon>
        <taxon>Bacteroidota</taxon>
        <taxon>Flavobacteriia</taxon>
        <taxon>Flavobacteriales</taxon>
        <taxon>Flavobacteriaceae</taxon>
        <taxon>Flavobacterium</taxon>
    </lineage>
</organism>
<gene>
    <name evidence="2" type="ORF">ACFFVK_15735</name>
</gene>
<evidence type="ECO:0000256" key="1">
    <source>
        <dbReference type="SAM" id="Phobius"/>
    </source>
</evidence>